<evidence type="ECO:0000256" key="1">
    <source>
        <dbReference type="SAM" id="Phobius"/>
    </source>
</evidence>
<dbReference type="AlphaFoldDB" id="A0A4Q1KU54"/>
<evidence type="ECO:0000313" key="2">
    <source>
        <dbReference type="EMBL" id="RXR33637.1"/>
    </source>
</evidence>
<dbReference type="EMBL" id="SBKQ01000004">
    <property type="protein sequence ID" value="RXR33637.1"/>
    <property type="molecule type" value="Genomic_DNA"/>
</dbReference>
<evidence type="ECO:0000313" key="3">
    <source>
        <dbReference type="Proteomes" id="UP000289734"/>
    </source>
</evidence>
<sequence>MSTFFFIFFVFIAFLVIYSLYFGDNKPKKVIKKESIDYKKEDHIEEGMLYDPETGCLITLDQAQSGVWDIGSCKKIDFPNQDKVQLKQVIEYFTKLKFKQIKQNYAEDSENEYDKISVLFQDCQILQKYEDWFCTEVFEINNYCWLIILNVYYKNINEEQILLFINNTKSTGHYQFLENDLENRLLKLLHPEKDLILDNYITNTIEKSRFTIENKAILSQIKGYKNLDVELYKGKILIKSKRPVCLEDANILVEINEKLNISRSD</sequence>
<reference evidence="3" key="1">
    <citation type="submission" date="2019-01" db="EMBL/GenBank/DDBJ databases">
        <title>Cytophagaceae bacterium strain CAR-16.</title>
        <authorList>
            <person name="Chen W.-M."/>
        </authorList>
    </citation>
    <scope>NUCLEOTIDE SEQUENCE [LARGE SCALE GENOMIC DNA]</scope>
    <source>
        <strain evidence="3">ICH-30</strain>
    </source>
</reference>
<dbReference type="Proteomes" id="UP000289734">
    <property type="component" value="Unassembled WGS sequence"/>
</dbReference>
<proteinExistence type="predicted"/>
<feature type="transmembrane region" description="Helical" evidence="1">
    <location>
        <begin position="6"/>
        <end position="23"/>
    </location>
</feature>
<accession>A0A4Q1KU54</accession>
<dbReference type="OrthoDB" id="1353214at2"/>
<keyword evidence="3" id="KW-1185">Reference proteome</keyword>
<organism evidence="2 3">
    <name type="scientific">Flavobacterium piscinae</name>
    <dbReference type="NCBI Taxonomy" id="2506424"/>
    <lineage>
        <taxon>Bacteria</taxon>
        <taxon>Pseudomonadati</taxon>
        <taxon>Bacteroidota</taxon>
        <taxon>Flavobacteriia</taxon>
        <taxon>Flavobacteriales</taxon>
        <taxon>Flavobacteriaceae</taxon>
        <taxon>Flavobacterium</taxon>
    </lineage>
</organism>
<keyword evidence="1" id="KW-0812">Transmembrane</keyword>
<protein>
    <submittedName>
        <fullName evidence="2">Uncharacterized protein</fullName>
    </submittedName>
</protein>
<dbReference type="RefSeq" id="WP_129463737.1">
    <property type="nucleotide sequence ID" value="NZ_SBKQ01000004.1"/>
</dbReference>
<comment type="caution">
    <text evidence="2">The sequence shown here is derived from an EMBL/GenBank/DDBJ whole genome shotgun (WGS) entry which is preliminary data.</text>
</comment>
<gene>
    <name evidence="2" type="ORF">EQG68_05270</name>
</gene>
<keyword evidence="1" id="KW-1133">Transmembrane helix</keyword>
<name>A0A4Q1KU54_9FLAO</name>
<keyword evidence="1" id="KW-0472">Membrane</keyword>